<gene>
    <name evidence="1" type="ORF">F5984_23350</name>
</gene>
<accession>A0A7J5TT22</accession>
<comment type="caution">
    <text evidence="1">The sequence shown here is derived from an EMBL/GenBank/DDBJ whole genome shotgun (WGS) entry which is preliminary data.</text>
</comment>
<dbReference type="Pfam" id="PF11138">
    <property type="entry name" value="DUF2911"/>
    <property type="match status" value="1"/>
</dbReference>
<proteinExistence type="predicted"/>
<name>A0A7J5TT22_9BACT</name>
<evidence type="ECO:0000313" key="1">
    <source>
        <dbReference type="EMBL" id="KAB7726854.1"/>
    </source>
</evidence>
<keyword evidence="2" id="KW-1185">Reference proteome</keyword>
<dbReference type="InterPro" id="IPR021314">
    <property type="entry name" value="DUF2911"/>
</dbReference>
<protein>
    <submittedName>
        <fullName evidence="1">DUF2911 domain-containing protein</fullName>
    </submittedName>
</protein>
<evidence type="ECO:0000313" key="2">
    <source>
        <dbReference type="Proteomes" id="UP000488299"/>
    </source>
</evidence>
<organism evidence="1 2">
    <name type="scientific">Rudanella paleaurantiibacter</name>
    <dbReference type="NCBI Taxonomy" id="2614655"/>
    <lineage>
        <taxon>Bacteria</taxon>
        <taxon>Pseudomonadati</taxon>
        <taxon>Bacteroidota</taxon>
        <taxon>Cytophagia</taxon>
        <taxon>Cytophagales</taxon>
        <taxon>Cytophagaceae</taxon>
        <taxon>Rudanella</taxon>
    </lineage>
</organism>
<sequence length="398" mass="44196">MCSLPFLTPSPMPLKTRLLAILFLFITPDLRAQEKHKDTGYLIFTLGKDTTLIGHYQVNGDDFDMTVLVRLTSEVHKLKGTLFPTGECKSVEGYAYKTVPGTDSVLLQTYSLVTRSDSTFTEQRIGGNVSRFGYAGKGMLHLGIYPYVFFTPLMALRAPGKSGDSLRSAHFVYGTKYPFTLKRINKSTVAAGSPVMGMFTIYLDKKGKPNYIDAIGSSLNVKGRILSYLNLDSLIRSEAIRAQQYGVMPPLNKPDSVQATIGTTGIHIAYSRPSRRGRVIFGEVVPWNRFWRTGANAATKIRLSGPIFFADKELPAGEYSIFTIPSKNGWTLMFNKEANIWGTQYNPAHDVLRVPMQVEQVKEPVDLMTIEVVPVNGGGVIRVLWENTKASVAFTTRK</sequence>
<reference evidence="1 2" key="1">
    <citation type="submission" date="2019-10" db="EMBL/GenBank/DDBJ databases">
        <title>Rudanella paleaurantiibacter sp. nov., isolated from sludge.</title>
        <authorList>
            <person name="Xu S.Q."/>
        </authorList>
    </citation>
    <scope>NUCLEOTIDE SEQUENCE [LARGE SCALE GENOMIC DNA]</scope>
    <source>
        <strain evidence="1 2">HX-22-17</strain>
    </source>
</reference>
<dbReference type="Proteomes" id="UP000488299">
    <property type="component" value="Unassembled WGS sequence"/>
</dbReference>
<dbReference type="EMBL" id="WELI01000013">
    <property type="protein sequence ID" value="KAB7726854.1"/>
    <property type="molecule type" value="Genomic_DNA"/>
</dbReference>
<dbReference type="AlphaFoldDB" id="A0A7J5TT22"/>